<proteinExistence type="predicted"/>
<organism evidence="2 3">
    <name type="scientific">Venustampulla echinocandica</name>
    <dbReference type="NCBI Taxonomy" id="2656787"/>
    <lineage>
        <taxon>Eukaryota</taxon>
        <taxon>Fungi</taxon>
        <taxon>Dikarya</taxon>
        <taxon>Ascomycota</taxon>
        <taxon>Pezizomycotina</taxon>
        <taxon>Leotiomycetes</taxon>
        <taxon>Helotiales</taxon>
        <taxon>Pleuroascaceae</taxon>
        <taxon>Venustampulla</taxon>
    </lineage>
</organism>
<dbReference type="SUPFAM" id="SSF81383">
    <property type="entry name" value="F-box domain"/>
    <property type="match status" value="1"/>
</dbReference>
<reference evidence="2 3" key="1">
    <citation type="journal article" date="2018" name="IMA Fungus">
        <title>IMA Genome-F 9: Draft genome sequence of Annulohypoxylon stygium, Aspergillus mulundensis, Berkeleyomyces basicola (syn. Thielaviopsis basicola), Ceratocystis smalleyi, two Cercospora beticola strains, Coleophoma cylindrospora, Fusarium fracticaudum, Phialophora cf. hyalina, and Morchella septimelata.</title>
        <authorList>
            <person name="Wingfield B.D."/>
            <person name="Bills G.F."/>
            <person name="Dong Y."/>
            <person name="Huang W."/>
            <person name="Nel W.J."/>
            <person name="Swalarsk-Parry B.S."/>
            <person name="Vaghefi N."/>
            <person name="Wilken P.M."/>
            <person name="An Z."/>
            <person name="de Beer Z.W."/>
            <person name="De Vos L."/>
            <person name="Chen L."/>
            <person name="Duong T.A."/>
            <person name="Gao Y."/>
            <person name="Hammerbacher A."/>
            <person name="Kikkert J.R."/>
            <person name="Li Y."/>
            <person name="Li H."/>
            <person name="Li K."/>
            <person name="Li Q."/>
            <person name="Liu X."/>
            <person name="Ma X."/>
            <person name="Naidoo K."/>
            <person name="Pethybridge S.J."/>
            <person name="Sun J."/>
            <person name="Steenkamp E.T."/>
            <person name="van der Nest M.A."/>
            <person name="van Wyk S."/>
            <person name="Wingfield M.J."/>
            <person name="Xiong C."/>
            <person name="Yue Q."/>
            <person name="Zhang X."/>
        </authorList>
    </citation>
    <scope>NUCLEOTIDE SEQUENCE [LARGE SCALE GENOMIC DNA]</scope>
    <source>
        <strain evidence="2 3">BP 5553</strain>
    </source>
</reference>
<dbReference type="InterPro" id="IPR001810">
    <property type="entry name" value="F-box_dom"/>
</dbReference>
<dbReference type="GeneID" id="43595484"/>
<dbReference type="RefSeq" id="XP_031870951.1">
    <property type="nucleotide sequence ID" value="XM_032011258.1"/>
</dbReference>
<keyword evidence="3" id="KW-1185">Reference proteome</keyword>
<dbReference type="PROSITE" id="PS50181">
    <property type="entry name" value="FBOX"/>
    <property type="match status" value="1"/>
</dbReference>
<name>A0A370TRY3_9HELO</name>
<evidence type="ECO:0000313" key="3">
    <source>
        <dbReference type="Proteomes" id="UP000254866"/>
    </source>
</evidence>
<comment type="caution">
    <text evidence="2">The sequence shown here is derived from an EMBL/GenBank/DDBJ whole genome shotgun (WGS) entry which is preliminary data.</text>
</comment>
<dbReference type="Gene3D" id="1.20.1280.50">
    <property type="match status" value="1"/>
</dbReference>
<dbReference type="EMBL" id="NPIC01000002">
    <property type="protein sequence ID" value="RDL38295.1"/>
    <property type="molecule type" value="Genomic_DNA"/>
</dbReference>
<dbReference type="Pfam" id="PF12937">
    <property type="entry name" value="F-box-like"/>
    <property type="match status" value="1"/>
</dbReference>
<dbReference type="OrthoDB" id="5295250at2759"/>
<gene>
    <name evidence="2" type="ORF">BP5553_02635</name>
</gene>
<sequence>MSFEVEIISHLPVELLLCVSAYLDLEDLMRARSVSRHWRRAFSNPDFCDGIARWYFRPTWENIHGGTDPDELNDKKQAFVDLLPRVASKRIRRLRGKYSSISADSYAIPNYTTSFRNTNRQYCNGRVAYNKDPESILVKNLLTNLAIVITEENRIKLEHWLLSDQFVIAWTVNPITLLTWRIGNPLDGLASSKIRLPSGIRHISACHDQVGIITAANEVMVWKIGGALRSLDISKVVDSLKGSKINMLALKFHPGNQGHIFVIFACVTEEPTDNEMSMGKIVIQDFFERTPGVCYQFDYRGSPRCNQTYPKIIDLEDGAIGCVFTGIVSDSSCSGFEQVQLLTVPPCGHEKPFEGKPKTYTTQVVVKFDIYTRKFSSSCHHHPNVVNQVWCNQAGTGIDFCWRDQVVLLVQDKSWEPFRGIDPPPMLAITIDCCTNAPFVPIARPFPVSQDYWHLADAIGQANTIRSWGSPEFNYIIRGDDDFLVLFGIDGYAVWCFDDDVQLPPLRGQAVSSGTEEI</sequence>
<dbReference type="Proteomes" id="UP000254866">
    <property type="component" value="Unassembled WGS sequence"/>
</dbReference>
<accession>A0A370TRY3</accession>
<evidence type="ECO:0000259" key="1">
    <source>
        <dbReference type="PROSITE" id="PS50181"/>
    </source>
</evidence>
<dbReference type="CDD" id="cd09917">
    <property type="entry name" value="F-box_SF"/>
    <property type="match status" value="1"/>
</dbReference>
<evidence type="ECO:0000313" key="2">
    <source>
        <dbReference type="EMBL" id="RDL38295.1"/>
    </source>
</evidence>
<dbReference type="STRING" id="2656787.A0A370TRY3"/>
<feature type="domain" description="F-box" evidence="1">
    <location>
        <begin position="5"/>
        <end position="63"/>
    </location>
</feature>
<dbReference type="InterPro" id="IPR036047">
    <property type="entry name" value="F-box-like_dom_sf"/>
</dbReference>
<dbReference type="SMART" id="SM00256">
    <property type="entry name" value="FBOX"/>
    <property type="match status" value="1"/>
</dbReference>
<protein>
    <recommendedName>
        <fullName evidence="1">F-box domain-containing protein</fullName>
    </recommendedName>
</protein>
<dbReference type="AlphaFoldDB" id="A0A370TRY3"/>